<organism evidence="1 2">
    <name type="scientific">Acinetobacter gandensis</name>
    <dbReference type="NCBI Taxonomy" id="1443941"/>
    <lineage>
        <taxon>Bacteria</taxon>
        <taxon>Pseudomonadati</taxon>
        <taxon>Pseudomonadota</taxon>
        <taxon>Gammaproteobacteria</taxon>
        <taxon>Moraxellales</taxon>
        <taxon>Moraxellaceae</taxon>
        <taxon>Acinetobacter</taxon>
    </lineage>
</organism>
<comment type="caution">
    <text evidence="1">The sequence shown here is derived from an EMBL/GenBank/DDBJ whole genome shotgun (WGS) entry which is preliminary data.</text>
</comment>
<proteinExistence type="predicted"/>
<protein>
    <submittedName>
        <fullName evidence="1">Uncharacterized protein</fullName>
    </submittedName>
</protein>
<keyword evidence="2" id="KW-1185">Reference proteome</keyword>
<dbReference type="RefSeq" id="WP_067762592.1">
    <property type="nucleotide sequence ID" value="NZ_LZDS01000005.1"/>
</dbReference>
<dbReference type="AlphaFoldDB" id="A0A1A7RG48"/>
<dbReference type="OrthoDB" id="6695691at2"/>
<dbReference type="Proteomes" id="UP000185753">
    <property type="component" value="Unassembled WGS sequence"/>
</dbReference>
<accession>A0A1A7RG48</accession>
<reference evidence="2" key="1">
    <citation type="submission" date="2016-06" db="EMBL/GenBank/DDBJ databases">
        <authorList>
            <person name="Radolfova-Krizova L."/>
            <person name="Nemec A."/>
        </authorList>
    </citation>
    <scope>NUCLEOTIDE SEQUENCE [LARGE SCALE GENOMIC DNA]</scope>
    <source>
        <strain evidence="2">ANC 4275</strain>
    </source>
</reference>
<sequence>MKKAVLMGIGGLLVSLNTYANSDLYGRYALDCSKEKAHNLSYVVGEKSIIRLISAKQKHADFKMEQLAPKEYQDYQYLVTRKYDGFKVEFYQKDLKNFAHIKSTSLINIFGPKTQELLVQCPVEIVK</sequence>
<evidence type="ECO:0000313" key="1">
    <source>
        <dbReference type="EMBL" id="OBX29632.1"/>
    </source>
</evidence>
<dbReference type="EMBL" id="LZDS01000005">
    <property type="protein sequence ID" value="OBX29632.1"/>
    <property type="molecule type" value="Genomic_DNA"/>
</dbReference>
<evidence type="ECO:0000313" key="2">
    <source>
        <dbReference type="Proteomes" id="UP000185753"/>
    </source>
</evidence>
<gene>
    <name evidence="1" type="ORF">A9J31_13170</name>
</gene>
<name>A0A1A7RG48_9GAMM</name>